<accession>A0A167J9M7</accession>
<keyword evidence="1" id="KW-0732">Signal</keyword>
<keyword evidence="3" id="KW-1185">Reference proteome</keyword>
<dbReference type="GO" id="GO:0016740">
    <property type="term" value="F:transferase activity"/>
    <property type="evidence" value="ECO:0007669"/>
    <property type="project" value="UniProtKB-KW"/>
</dbReference>
<dbReference type="AlphaFoldDB" id="A0A167J9M7"/>
<reference evidence="2 3" key="1">
    <citation type="submission" date="2016-02" db="EMBL/GenBank/DDBJ databases">
        <title>Ulvibacter sp. LPB0005, isolated from Thais luteostoma.</title>
        <authorList>
            <person name="Shin S.-K."/>
            <person name="Yi H."/>
        </authorList>
    </citation>
    <scope>NUCLEOTIDE SEQUENCE [LARGE SCALE GENOMIC DNA]</scope>
    <source>
        <strain evidence="2 3">LPB0005</strain>
    </source>
</reference>
<dbReference type="InterPro" id="IPR011652">
    <property type="entry name" value="MORN_2"/>
</dbReference>
<feature type="signal peptide" evidence="1">
    <location>
        <begin position="1"/>
        <end position="19"/>
    </location>
</feature>
<protein>
    <submittedName>
        <fullName evidence="2">Nicotinic acid mononucleotide adenyltransferase</fullName>
    </submittedName>
</protein>
<dbReference type="EMBL" id="LRXL01000026">
    <property type="protein sequence ID" value="OAB80464.1"/>
    <property type="molecule type" value="Genomic_DNA"/>
</dbReference>
<proteinExistence type="predicted"/>
<comment type="caution">
    <text evidence="2">The sequence shown here is derived from an EMBL/GenBank/DDBJ whole genome shotgun (WGS) entry which is preliminary data.</text>
</comment>
<sequence>MKNLVCLLVIAFSFSTVMAQELKKDTFIMQGDLIAATLFHDNGMVAQTGFYTKDNKLQGEWVSYDTNGNRKAIAQYDNGQKVGTWTFYQGDIKKEVTYNNSKIAEVRTWEVTDTRMVTNRP</sequence>
<feature type="chain" id="PRO_5007888713" evidence="1">
    <location>
        <begin position="20"/>
        <end position="121"/>
    </location>
</feature>
<keyword evidence="2" id="KW-0808">Transferase</keyword>
<dbReference type="RefSeq" id="WP_068591062.1">
    <property type="nucleotide sequence ID" value="NZ_LRXL01000026.1"/>
</dbReference>
<evidence type="ECO:0000256" key="1">
    <source>
        <dbReference type="SAM" id="SignalP"/>
    </source>
</evidence>
<dbReference type="Pfam" id="PF07661">
    <property type="entry name" value="MORN_2"/>
    <property type="match status" value="1"/>
</dbReference>
<gene>
    <name evidence="2" type="ORF">ULVI_06940</name>
</gene>
<dbReference type="STRING" id="1763537.ULVI_06940"/>
<dbReference type="Gene3D" id="3.90.930.1">
    <property type="match status" value="1"/>
</dbReference>
<name>A0A167J9M7_9FLAO</name>
<dbReference type="SUPFAM" id="SSF82185">
    <property type="entry name" value="Histone H3 K4-specific methyltransferase SET7/9 N-terminal domain"/>
    <property type="match status" value="1"/>
</dbReference>
<evidence type="ECO:0000313" key="3">
    <source>
        <dbReference type="Proteomes" id="UP000077013"/>
    </source>
</evidence>
<dbReference type="Proteomes" id="UP000077013">
    <property type="component" value="Unassembled WGS sequence"/>
</dbReference>
<organism evidence="2 3">
    <name type="scientific">Cochleicola gelatinilyticus</name>
    <dbReference type="NCBI Taxonomy" id="1763537"/>
    <lineage>
        <taxon>Bacteria</taxon>
        <taxon>Pseudomonadati</taxon>
        <taxon>Bacteroidota</taxon>
        <taxon>Flavobacteriia</taxon>
        <taxon>Flavobacteriales</taxon>
        <taxon>Flavobacteriaceae</taxon>
        <taxon>Cochleicola</taxon>
    </lineage>
</organism>
<evidence type="ECO:0000313" key="2">
    <source>
        <dbReference type="EMBL" id="OAB80464.1"/>
    </source>
</evidence>